<dbReference type="Pfam" id="PF23797">
    <property type="entry name" value="Beta-prop_ELP1_2nd"/>
    <property type="match status" value="1"/>
</dbReference>
<dbReference type="Pfam" id="PF04762">
    <property type="entry name" value="Beta-prop_ELP1_1st"/>
    <property type="match status" value="1"/>
</dbReference>
<evidence type="ECO:0000259" key="11">
    <source>
        <dbReference type="Pfam" id="PF23936"/>
    </source>
</evidence>
<evidence type="ECO:0000256" key="5">
    <source>
        <dbReference type="PIRNR" id="PIRNR017233"/>
    </source>
</evidence>
<dbReference type="InterPro" id="IPR056167">
    <property type="entry name" value="A-sol_ELP1"/>
</dbReference>
<dbReference type="Pfam" id="PF23878">
    <property type="entry name" value="TPR_ELP1"/>
    <property type="match status" value="1"/>
</dbReference>
<comment type="pathway">
    <text evidence="1">tRNA modification; 5-methoxycarbonylmethyl-2-thiouridine-tRNA biosynthesis.</text>
</comment>
<gene>
    <name evidence="12" type="ORF">BGT96224V2_LOCUS5258</name>
</gene>
<keyword evidence="3 5" id="KW-0963">Cytoplasm</keyword>
<accession>A0A381LEQ7</accession>
<dbReference type="SUPFAM" id="SSF82171">
    <property type="entry name" value="DPP6 N-terminal domain-like"/>
    <property type="match status" value="1"/>
</dbReference>
<sequence length="1330" mass="148983">MKNLRHTRCQQWSSLHGRSITSSAWDTTNNSLLCCLGPNENDPVVELRRINLSSNPPVSLKIASWEAPCPNPELLHDEILNIHYFGDISTTCLVFAGGDVVIVRENPSIEEGSVEIVGSINEGITAARWSPDEELLAIMTKADTIVFMSRNFDGVVDIIMSSTDLNESYQVSVGWGKKETQFQGRGAKALKDPTLPEKIDEGTLSPKDDTKHRISWRGDGAFVAVSSIQDNKRRVIRVYSRDGSLESVSEPVDGLEGPLSWRPTGNLISGIQRIQDRVDVVFFERNGLRHGQFSLRLISTDIHSSDQILDLFWNSDSTVLAVVLANHIELWMMGNFHWYLKQQISFDNPLPTYPLVWHPERPLKLTILSKCKFQIDAYHHACSNRTPASIFVNDFVFTISHAPSTFPQEHGVIAVVDGKIVKITPFRYANVPPPMALHEIEVPANVIDIAFGDNAQTFTILHQKGISCYEWCNIATLSNSPQLKKEFTFSRPDDPDSKFLQITSAGKNEAALLQTKASVTSVIRYSFDNDGYIKEVLGINDATSGPPLIITNISSFKMNNGVYIFTQDSNGDVRILTQGDKVINGHELSRNFVRIEIMPVGNEIIAFGMSSNGHLYANSRLLVKNCTSFFVTPLHLIFTTTSHVIKFIHITLLENLEIPQEDTETDERCRRIERGAQLLLAIPAEMKVILQMPRGNLETIFPRAMVLAEIRRLVEEKNFRKAFLHCRTQRVDMNIIYDQAPKLFLSNAGIFIDQVKKPAYIDLFLSSLREEDVTQTMYKDTKILGSQDNIFINKATQEPKLLDLKNYSKVNSICDAFLTIFSDRKAQSVQNIITANLCKLPPALNDGLLVVARLMEQSPDLVEKAIEHICFLADVNKLYDAALGLYNLELALLIAQQSQKDPREYLPFLQNLQKMSTARRQFEIDDHLGLYGKALAHLHALDEFTELQAYAQKHNLYCEALALYRYNSTKHTAIMVLYASHLESKSQFWTAAVAYESLSNYSKATHCYISSGPSYWRQALFSALSQSPPISETALTNLAKSLYDALIESKHYQSASIIQLDYLSSTAEACRALCKGYLFADALYLVSLKKEPELLDSVIEPGLNEAFASSIELLADCKAQILAQVPRIKELRQKAMINPLSFYEGERSEALLDLPDDISIAASSRLSTNCSLFTRYTGKDGSVGTCGTGVSRATSKNRKREERKRARGKKGSVYEQEYLVQSVKRLIERVESNRGDIGRLVEGLIRRKMLEQARAIEGALGDLIEMFKSVINDVFDESCKTKDSSQAPVDGYGPGMTRGGDAVLQESLSATFERKEIPIISPFEKISLLG</sequence>
<dbReference type="InterPro" id="IPR056165">
    <property type="entry name" value="Beta-prop_ELP1_2nd"/>
</dbReference>
<dbReference type="OrthoDB" id="40048at2759"/>
<organism evidence="12">
    <name type="scientific">Blumeria graminis f. sp. tritici 96224</name>
    <dbReference type="NCBI Taxonomy" id="1268274"/>
    <lineage>
        <taxon>Eukaryota</taxon>
        <taxon>Fungi</taxon>
        <taxon>Dikarya</taxon>
        <taxon>Ascomycota</taxon>
        <taxon>Pezizomycotina</taxon>
        <taxon>Leotiomycetes</taxon>
        <taxon>Erysiphales</taxon>
        <taxon>Erysiphaceae</taxon>
        <taxon>Blumeria</taxon>
    </lineage>
</organism>
<keyword evidence="4" id="KW-0819">tRNA processing</keyword>
<feature type="domain" description="ELP1 first N-terminal beta-propeller" evidence="7">
    <location>
        <begin position="1"/>
        <end position="360"/>
    </location>
</feature>
<evidence type="ECO:0000256" key="3">
    <source>
        <dbReference type="ARBA" id="ARBA00022490"/>
    </source>
</evidence>
<dbReference type="InterPro" id="IPR006849">
    <property type="entry name" value="Elp1"/>
</dbReference>
<dbReference type="Pfam" id="PF23936">
    <property type="entry name" value="HB_ELP1"/>
    <property type="match status" value="1"/>
</dbReference>
<evidence type="ECO:0000256" key="6">
    <source>
        <dbReference type="SAM" id="MobiDB-lite"/>
    </source>
</evidence>
<dbReference type="PIRSF" id="PIRSF017233">
    <property type="entry name" value="IKAP"/>
    <property type="match status" value="1"/>
</dbReference>
<dbReference type="GO" id="GO:0033588">
    <property type="term" value="C:elongator holoenzyme complex"/>
    <property type="evidence" value="ECO:0007669"/>
    <property type="project" value="InterPro"/>
</dbReference>
<proteinExistence type="inferred from homology"/>
<dbReference type="GO" id="GO:0005829">
    <property type="term" value="C:cytosol"/>
    <property type="evidence" value="ECO:0007669"/>
    <property type="project" value="TreeGrafter"/>
</dbReference>
<name>A0A381LEQ7_BLUGR</name>
<comment type="subcellular location">
    <subcellularLocation>
        <location evidence="5">Cytoplasm</location>
    </subcellularLocation>
    <subcellularLocation>
        <location evidence="5">Nucleus</location>
    </subcellularLocation>
</comment>
<feature type="domain" description="ELP1 three-helical bundle" evidence="11">
    <location>
        <begin position="1094"/>
        <end position="1273"/>
    </location>
</feature>
<dbReference type="EMBL" id="UIGY01000161">
    <property type="protein sequence ID" value="SUZ12137.1"/>
    <property type="molecule type" value="Genomic_DNA"/>
</dbReference>
<feature type="domain" description="ELP1 TPR" evidence="9">
    <location>
        <begin position="921"/>
        <end position="1082"/>
    </location>
</feature>
<evidence type="ECO:0000259" key="7">
    <source>
        <dbReference type="Pfam" id="PF04762"/>
    </source>
</evidence>
<dbReference type="PANTHER" id="PTHR12747">
    <property type="entry name" value="ELONGATOR COMPLEX PROTEIN 1"/>
    <property type="match status" value="1"/>
</dbReference>
<feature type="domain" description="ELP1 N-terminal second beta-propeller" evidence="8">
    <location>
        <begin position="415"/>
        <end position="678"/>
    </location>
</feature>
<evidence type="ECO:0000313" key="12">
    <source>
        <dbReference type="EMBL" id="SUZ12137.1"/>
    </source>
</evidence>
<comment type="function">
    <text evidence="5">Component of the elongator complex which is required for multiple tRNA modifications, including mcm5U (5-methoxycarbonylmethyl uridine), mcm5s2U (5-methoxycarbonylmethyl-2-thiouridine), and ncm5U (5-carbamoylmethyl uridine). The elongator complex catalyzes formation of carboxymethyluridine in the wobble base at position 34 in tRNAs.</text>
</comment>
<keyword evidence="5" id="KW-0539">Nucleus</keyword>
<feature type="domain" description="ELP1 alpha-solenoid" evidence="10">
    <location>
        <begin position="703"/>
        <end position="912"/>
    </location>
</feature>
<evidence type="ECO:0000256" key="4">
    <source>
        <dbReference type="ARBA" id="ARBA00022694"/>
    </source>
</evidence>
<feature type="region of interest" description="Disordered" evidence="6">
    <location>
        <begin position="1189"/>
        <end position="1209"/>
    </location>
</feature>
<dbReference type="Pfam" id="PF23925">
    <property type="entry name" value="A-sol_ELP1"/>
    <property type="match status" value="1"/>
</dbReference>
<dbReference type="PANTHER" id="PTHR12747:SF0">
    <property type="entry name" value="ELONGATOR COMPLEX PROTEIN 1"/>
    <property type="match status" value="1"/>
</dbReference>
<dbReference type="InterPro" id="IPR056169">
    <property type="entry name" value="HB_ELP1"/>
</dbReference>
<comment type="similarity">
    <text evidence="2 5">Belongs to the ELP1/IKA1 family.</text>
</comment>
<evidence type="ECO:0000259" key="10">
    <source>
        <dbReference type="Pfam" id="PF23925"/>
    </source>
</evidence>
<evidence type="ECO:0000256" key="1">
    <source>
        <dbReference type="ARBA" id="ARBA00005043"/>
    </source>
</evidence>
<dbReference type="InterPro" id="IPR056166">
    <property type="entry name" value="TPR_ELP1"/>
</dbReference>
<dbReference type="UniPathway" id="UPA00988"/>
<dbReference type="InterPro" id="IPR056164">
    <property type="entry name" value="Beta-prop_ELP1_1st"/>
</dbReference>
<evidence type="ECO:0000256" key="2">
    <source>
        <dbReference type="ARBA" id="ARBA00006086"/>
    </source>
</evidence>
<dbReference type="GO" id="GO:0000049">
    <property type="term" value="F:tRNA binding"/>
    <property type="evidence" value="ECO:0007669"/>
    <property type="project" value="TreeGrafter"/>
</dbReference>
<evidence type="ECO:0000259" key="8">
    <source>
        <dbReference type="Pfam" id="PF23797"/>
    </source>
</evidence>
<reference evidence="12" key="1">
    <citation type="submission" date="2018-07" db="EMBL/GenBank/DDBJ databases">
        <authorList>
            <person name="Quirk P.G."/>
            <person name="Krulwich T.A."/>
        </authorList>
    </citation>
    <scope>NUCLEOTIDE SEQUENCE</scope>
    <source>
        <strain evidence="12">96224</strain>
    </source>
</reference>
<dbReference type="GO" id="GO:0002926">
    <property type="term" value="P:tRNA wobble base 5-methoxycarbonylmethyl-2-thiouridinylation"/>
    <property type="evidence" value="ECO:0007669"/>
    <property type="project" value="TreeGrafter"/>
</dbReference>
<protein>
    <recommendedName>
        <fullName evidence="5">Elongator complex protein 1</fullName>
    </recommendedName>
</protein>
<evidence type="ECO:0000259" key="9">
    <source>
        <dbReference type="Pfam" id="PF23878"/>
    </source>
</evidence>
<dbReference type="GO" id="GO:0005634">
    <property type="term" value="C:nucleus"/>
    <property type="evidence" value="ECO:0007669"/>
    <property type="project" value="UniProtKB-SubCell"/>
</dbReference>